<protein>
    <submittedName>
        <fullName evidence="1">Uncharacterized protein</fullName>
    </submittedName>
</protein>
<proteinExistence type="predicted"/>
<gene>
    <name evidence="1" type="ORF">HPP92_024184</name>
</gene>
<name>A0A835PLX6_VANPL</name>
<accession>A0A835PLX6</accession>
<organism evidence="1 2">
    <name type="scientific">Vanilla planifolia</name>
    <name type="common">Vanilla</name>
    <dbReference type="NCBI Taxonomy" id="51239"/>
    <lineage>
        <taxon>Eukaryota</taxon>
        <taxon>Viridiplantae</taxon>
        <taxon>Streptophyta</taxon>
        <taxon>Embryophyta</taxon>
        <taxon>Tracheophyta</taxon>
        <taxon>Spermatophyta</taxon>
        <taxon>Magnoliopsida</taxon>
        <taxon>Liliopsida</taxon>
        <taxon>Asparagales</taxon>
        <taxon>Orchidaceae</taxon>
        <taxon>Vanilloideae</taxon>
        <taxon>Vanilleae</taxon>
        <taxon>Vanilla</taxon>
    </lineage>
</organism>
<evidence type="ECO:0000313" key="1">
    <source>
        <dbReference type="EMBL" id="KAG0456396.1"/>
    </source>
</evidence>
<comment type="caution">
    <text evidence="1">The sequence shown here is derived from an EMBL/GenBank/DDBJ whole genome shotgun (WGS) entry which is preliminary data.</text>
</comment>
<dbReference type="EMBL" id="JADCNM010000013">
    <property type="protein sequence ID" value="KAG0456396.1"/>
    <property type="molecule type" value="Genomic_DNA"/>
</dbReference>
<reference evidence="1 2" key="1">
    <citation type="journal article" date="2020" name="Nat. Food">
        <title>A phased Vanilla planifolia genome enables genetic improvement of flavour and production.</title>
        <authorList>
            <person name="Hasing T."/>
            <person name="Tang H."/>
            <person name="Brym M."/>
            <person name="Khazi F."/>
            <person name="Huang T."/>
            <person name="Chambers A.H."/>
        </authorList>
    </citation>
    <scope>NUCLEOTIDE SEQUENCE [LARGE SCALE GENOMIC DNA]</scope>
    <source>
        <tissue evidence="1">Leaf</tissue>
    </source>
</reference>
<dbReference type="Proteomes" id="UP000639772">
    <property type="component" value="Chromosome 13"/>
</dbReference>
<dbReference type="AlphaFoldDB" id="A0A835PLX6"/>
<sequence>MAGQLLINQITMQSARATDPQLQHWDSKRHILGVDVILNSHFHQTPNAQSPDVGPSHINQSSGYEKIRIVPRARARFRIMNPAQTPTNACKRKWQWKEADPVRTQKRTTVISPEDVEGGEAGTRNVYPLTASSVKGLPAGWKAVEEEAGLKLKEVFVKGRFEMEELDRLEETVARGRIEFRRSSAGYGLARHS</sequence>
<evidence type="ECO:0000313" key="2">
    <source>
        <dbReference type="Proteomes" id="UP000639772"/>
    </source>
</evidence>